<evidence type="ECO:0000313" key="2">
    <source>
        <dbReference type="EMBL" id="VDO13875.1"/>
    </source>
</evidence>
<feature type="transmembrane region" description="Helical" evidence="1">
    <location>
        <begin position="16"/>
        <end position="37"/>
    </location>
</feature>
<evidence type="ECO:0000256" key="1">
    <source>
        <dbReference type="SAM" id="Phobius"/>
    </source>
</evidence>
<reference evidence="2 3" key="2">
    <citation type="submission" date="2018-11" db="EMBL/GenBank/DDBJ databases">
        <authorList>
            <consortium name="Pathogen Informatics"/>
        </authorList>
    </citation>
    <scope>NUCLEOTIDE SEQUENCE [LARGE SCALE GENOMIC DNA]</scope>
    <source>
        <strain evidence="2 3">MHpl1</strain>
    </source>
</reference>
<keyword evidence="1" id="KW-0472">Membrane</keyword>
<accession>A0A0N4VYA4</accession>
<name>A0A0N4VYA4_HAEPC</name>
<keyword evidence="3" id="KW-1185">Reference proteome</keyword>
<keyword evidence="1" id="KW-0812">Transmembrane</keyword>
<dbReference type="WBParaSite" id="HPLM_0000227501-mRNA-1">
    <property type="protein sequence ID" value="HPLM_0000227501-mRNA-1"/>
    <property type="gene ID" value="HPLM_0000227501"/>
</dbReference>
<evidence type="ECO:0000313" key="4">
    <source>
        <dbReference type="WBParaSite" id="HPLM_0000227501-mRNA-1"/>
    </source>
</evidence>
<keyword evidence="1" id="KW-1133">Transmembrane helix</keyword>
<evidence type="ECO:0000313" key="3">
    <source>
        <dbReference type="Proteomes" id="UP000268014"/>
    </source>
</evidence>
<reference evidence="4" key="1">
    <citation type="submission" date="2017-02" db="UniProtKB">
        <authorList>
            <consortium name="WormBaseParasite"/>
        </authorList>
    </citation>
    <scope>IDENTIFICATION</scope>
</reference>
<dbReference type="EMBL" id="UZAF01004375">
    <property type="protein sequence ID" value="VDO13875.1"/>
    <property type="molecule type" value="Genomic_DNA"/>
</dbReference>
<gene>
    <name evidence="2" type="ORF">HPLM_LOCUS2272</name>
</gene>
<sequence>MVLQRYALSAGDLWRVFIRISSLPSLHIVHFLGSFVLRGTKLLTSTWSL</sequence>
<proteinExistence type="predicted"/>
<protein>
    <submittedName>
        <fullName evidence="2 4">Uncharacterized protein</fullName>
    </submittedName>
</protein>
<organism evidence="4">
    <name type="scientific">Haemonchus placei</name>
    <name type="common">Barber's pole worm</name>
    <dbReference type="NCBI Taxonomy" id="6290"/>
    <lineage>
        <taxon>Eukaryota</taxon>
        <taxon>Metazoa</taxon>
        <taxon>Ecdysozoa</taxon>
        <taxon>Nematoda</taxon>
        <taxon>Chromadorea</taxon>
        <taxon>Rhabditida</taxon>
        <taxon>Rhabditina</taxon>
        <taxon>Rhabditomorpha</taxon>
        <taxon>Strongyloidea</taxon>
        <taxon>Trichostrongylidae</taxon>
        <taxon>Haemonchus</taxon>
    </lineage>
</organism>
<dbReference type="AlphaFoldDB" id="A0A0N4VYA4"/>
<dbReference type="Proteomes" id="UP000268014">
    <property type="component" value="Unassembled WGS sequence"/>
</dbReference>